<dbReference type="InterPro" id="IPR036217">
    <property type="entry name" value="MethylDNA_cys_MeTrfase_DNAb"/>
</dbReference>
<evidence type="ECO:0000259" key="2">
    <source>
        <dbReference type="Pfam" id="PF01035"/>
    </source>
</evidence>
<feature type="domain" description="Methylated-DNA-[protein]-cysteine S-methyltransferase DNA binding" evidence="2">
    <location>
        <begin position="83"/>
        <end position="161"/>
    </location>
</feature>
<dbReference type="RefSeq" id="WP_344085657.1">
    <property type="nucleotide sequence ID" value="NZ_BAAAHB010000004.1"/>
</dbReference>
<feature type="domain" description="Methylguanine DNA methyltransferase ribonuclease-like" evidence="3">
    <location>
        <begin position="4"/>
        <end position="76"/>
    </location>
</feature>
<dbReference type="PANTHER" id="PTHR10815:SF13">
    <property type="entry name" value="METHYLATED-DNA--PROTEIN-CYSTEINE METHYLTRANSFERASE"/>
    <property type="match status" value="1"/>
</dbReference>
<keyword evidence="5" id="KW-1185">Reference proteome</keyword>
<dbReference type="NCBIfam" id="TIGR00589">
    <property type="entry name" value="ogt"/>
    <property type="match status" value="1"/>
</dbReference>
<protein>
    <submittedName>
        <fullName evidence="4">Methylated-DNA--[protein]-cysteine S-methyltransferase</fullName>
    </submittedName>
</protein>
<dbReference type="Proteomes" id="UP001499895">
    <property type="component" value="Unassembled WGS sequence"/>
</dbReference>
<dbReference type="Gene3D" id="1.10.10.10">
    <property type="entry name" value="Winged helix-like DNA-binding domain superfamily/Winged helix DNA-binding domain"/>
    <property type="match status" value="1"/>
</dbReference>
<dbReference type="SUPFAM" id="SSF53155">
    <property type="entry name" value="Methylated DNA-protein cysteine methyltransferase domain"/>
    <property type="match status" value="1"/>
</dbReference>
<organism evidence="4 5">
    <name type="scientific">Streptomyces stramineus</name>
    <dbReference type="NCBI Taxonomy" id="173861"/>
    <lineage>
        <taxon>Bacteria</taxon>
        <taxon>Bacillati</taxon>
        <taxon>Actinomycetota</taxon>
        <taxon>Actinomycetes</taxon>
        <taxon>Kitasatosporales</taxon>
        <taxon>Streptomycetaceae</taxon>
        <taxon>Streptomyces</taxon>
    </lineage>
</organism>
<dbReference type="InterPro" id="IPR014048">
    <property type="entry name" value="MethylDNA_cys_MeTrfase_DNA-bd"/>
</dbReference>
<dbReference type="Pfam" id="PF02870">
    <property type="entry name" value="Methyltransf_1N"/>
    <property type="match status" value="1"/>
</dbReference>
<proteinExistence type="predicted"/>
<dbReference type="PANTHER" id="PTHR10815">
    <property type="entry name" value="METHYLATED-DNA--PROTEIN-CYSTEINE METHYLTRANSFERASE"/>
    <property type="match status" value="1"/>
</dbReference>
<gene>
    <name evidence="4" type="ORF">GCM10009544_08330</name>
</gene>
<evidence type="ECO:0000313" key="4">
    <source>
        <dbReference type="EMBL" id="GAA0447861.1"/>
    </source>
</evidence>
<dbReference type="InterPro" id="IPR036631">
    <property type="entry name" value="MGMT_N_sf"/>
</dbReference>
<dbReference type="CDD" id="cd06445">
    <property type="entry name" value="ATase"/>
    <property type="match status" value="1"/>
</dbReference>
<name>A0ABN0ZHQ8_9ACTN</name>
<accession>A0ABN0ZHQ8</accession>
<evidence type="ECO:0000256" key="1">
    <source>
        <dbReference type="ARBA" id="ARBA00022763"/>
    </source>
</evidence>
<sequence length="182" mass="19300">MDTTTVPTPLGPFSMITLTGGIVAAGFTADPTALLGELPRPYRDGSPRAREALEPYTSAVRAYFDGAVAALDELPVVQFGNGFRLAAWREMRRVEPGTSVSYRELAERAERPGAARAAGAACASNLVPLIVPCHRVRRADGSLGGYYYGLDVKRWLLAHESGGLLPHAPAPAARTGQEGPGR</sequence>
<evidence type="ECO:0000313" key="5">
    <source>
        <dbReference type="Proteomes" id="UP001499895"/>
    </source>
</evidence>
<reference evidence="4 5" key="1">
    <citation type="journal article" date="2019" name="Int. J. Syst. Evol. Microbiol.">
        <title>The Global Catalogue of Microorganisms (GCM) 10K type strain sequencing project: providing services to taxonomists for standard genome sequencing and annotation.</title>
        <authorList>
            <consortium name="The Broad Institute Genomics Platform"/>
            <consortium name="The Broad Institute Genome Sequencing Center for Infectious Disease"/>
            <person name="Wu L."/>
            <person name="Ma J."/>
        </authorList>
    </citation>
    <scope>NUCLEOTIDE SEQUENCE [LARGE SCALE GENOMIC DNA]</scope>
    <source>
        <strain evidence="4 5">JCM 10649</strain>
    </source>
</reference>
<dbReference type="InterPro" id="IPR036388">
    <property type="entry name" value="WH-like_DNA-bd_sf"/>
</dbReference>
<keyword evidence="1" id="KW-0227">DNA damage</keyword>
<comment type="caution">
    <text evidence="4">The sequence shown here is derived from an EMBL/GenBank/DDBJ whole genome shotgun (WGS) entry which is preliminary data.</text>
</comment>
<dbReference type="EMBL" id="BAAAHB010000004">
    <property type="protein sequence ID" value="GAA0447861.1"/>
    <property type="molecule type" value="Genomic_DNA"/>
</dbReference>
<dbReference type="Pfam" id="PF01035">
    <property type="entry name" value="DNA_binding_1"/>
    <property type="match status" value="1"/>
</dbReference>
<dbReference type="InterPro" id="IPR008332">
    <property type="entry name" value="MethylG_MeTrfase_N"/>
</dbReference>
<dbReference type="SUPFAM" id="SSF46767">
    <property type="entry name" value="Methylated DNA-protein cysteine methyltransferase, C-terminal domain"/>
    <property type="match status" value="1"/>
</dbReference>
<evidence type="ECO:0000259" key="3">
    <source>
        <dbReference type="Pfam" id="PF02870"/>
    </source>
</evidence>